<dbReference type="PANTHER" id="PTHR15590:SF0">
    <property type="entry name" value="CX9C MOTIF-CONTAINING PROTEIN 4"/>
    <property type="match status" value="1"/>
</dbReference>
<comment type="subcellular location">
    <subcellularLocation>
        <location evidence="1">Mitochondrion intermembrane space</location>
    </subcellularLocation>
</comment>
<dbReference type="GO" id="GO:0005758">
    <property type="term" value="C:mitochondrial intermembrane space"/>
    <property type="evidence" value="ECO:0007669"/>
    <property type="project" value="UniProtKB-SubCell"/>
</dbReference>
<dbReference type="Proteomes" id="UP000672032">
    <property type="component" value="Chromosome 1"/>
</dbReference>
<dbReference type="InterPro" id="IPR027179">
    <property type="entry name" value="CMC4"/>
</dbReference>
<feature type="region of interest" description="Disordered" evidence="6">
    <location>
        <begin position="1"/>
        <end position="21"/>
    </location>
</feature>
<dbReference type="PANTHER" id="PTHR15590">
    <property type="entry name" value="CX9C MOTIF-CONTAINING PROTEIN 4"/>
    <property type="match status" value="1"/>
</dbReference>
<name>A0A8A3NY40_9HELO</name>
<dbReference type="AlphaFoldDB" id="A0A8A3NY40"/>
<evidence type="ECO:0000313" key="8">
    <source>
        <dbReference type="Proteomes" id="UP000672032"/>
    </source>
</evidence>
<accession>A0A8A3NY40</accession>
<organism evidence="7 8">
    <name type="scientific">Monilinia vaccinii-corymbosi</name>
    <dbReference type="NCBI Taxonomy" id="61207"/>
    <lineage>
        <taxon>Eukaryota</taxon>
        <taxon>Fungi</taxon>
        <taxon>Dikarya</taxon>
        <taxon>Ascomycota</taxon>
        <taxon>Pezizomycotina</taxon>
        <taxon>Leotiomycetes</taxon>
        <taxon>Helotiales</taxon>
        <taxon>Sclerotiniaceae</taxon>
        <taxon>Monilinia</taxon>
    </lineage>
</organism>
<dbReference type="Gene3D" id="1.10.287.1130">
    <property type="entry name" value="CytochromE C oxidase copper chaperone"/>
    <property type="match status" value="1"/>
</dbReference>
<evidence type="ECO:0000313" key="7">
    <source>
        <dbReference type="EMBL" id="QSZ30443.1"/>
    </source>
</evidence>
<dbReference type="InterPro" id="IPR009069">
    <property type="entry name" value="Cys_alpha_HP_mot_SF"/>
</dbReference>
<evidence type="ECO:0000256" key="5">
    <source>
        <dbReference type="ARBA" id="ARBA00023157"/>
    </source>
</evidence>
<dbReference type="EMBL" id="CP063405">
    <property type="protein sequence ID" value="QSZ30443.1"/>
    <property type="molecule type" value="Genomic_DNA"/>
</dbReference>
<dbReference type="Pfam" id="PF08991">
    <property type="entry name" value="CMC4"/>
    <property type="match status" value="1"/>
</dbReference>
<dbReference type="OrthoDB" id="13601at2759"/>
<evidence type="ECO:0000256" key="3">
    <source>
        <dbReference type="ARBA" id="ARBA00019406"/>
    </source>
</evidence>
<evidence type="ECO:0000256" key="2">
    <source>
        <dbReference type="ARBA" id="ARBA00009858"/>
    </source>
</evidence>
<evidence type="ECO:0000256" key="6">
    <source>
        <dbReference type="SAM" id="MobiDB-lite"/>
    </source>
</evidence>
<feature type="compositionally biased region" description="Polar residues" evidence="6">
    <location>
        <begin position="1"/>
        <end position="12"/>
    </location>
</feature>
<keyword evidence="4" id="KW-0496">Mitochondrion</keyword>
<reference evidence="7" key="1">
    <citation type="submission" date="2020-10" db="EMBL/GenBank/DDBJ databases">
        <title>Genome Sequence of Monilinia vaccinii-corymbosi Sheds Light on Mummy Berry Disease Infection of Blueberry and Mating Type.</title>
        <authorList>
            <person name="Yow A.G."/>
            <person name="Zhang Y."/>
            <person name="Bansal K."/>
            <person name="Eacker S.M."/>
            <person name="Sullivan S."/>
            <person name="Liachko I."/>
            <person name="Cubeta M.A."/>
            <person name="Rollins J.A."/>
            <person name="Ashrafi H."/>
        </authorList>
    </citation>
    <scope>NUCLEOTIDE SEQUENCE</scope>
    <source>
        <strain evidence="7">RL-1</strain>
    </source>
</reference>
<protein>
    <recommendedName>
        <fullName evidence="3">Cx9C motif-containing protein 4, mitochondrial</fullName>
    </recommendedName>
</protein>
<evidence type="ECO:0000256" key="4">
    <source>
        <dbReference type="ARBA" id="ARBA00023128"/>
    </source>
</evidence>
<dbReference type="SUPFAM" id="SSF47072">
    <property type="entry name" value="Cysteine alpha-hairpin motif"/>
    <property type="match status" value="1"/>
</dbReference>
<comment type="similarity">
    <text evidence="2">Belongs to the CMC4 family.</text>
</comment>
<sequence>MVSSPNDSTDTTPAPPPCQSKACAIQGQSDVMASRKASEPNPTAIPNTACLAKNNYHEDKCRSQVDALYDCCNAFYEKNGDDAKSVSCPKANLLRLKMRQRSEEKQQG</sequence>
<keyword evidence="5" id="KW-1015">Disulfide bond</keyword>
<proteinExistence type="inferred from homology"/>
<keyword evidence="8" id="KW-1185">Reference proteome</keyword>
<evidence type="ECO:0000256" key="1">
    <source>
        <dbReference type="ARBA" id="ARBA00004569"/>
    </source>
</evidence>
<gene>
    <name evidence="7" type="ORF">DSL72_004966</name>
</gene>